<gene>
    <name evidence="1" type="ORF">DAPPUDRAFT_123245</name>
</gene>
<keyword evidence="2" id="KW-1185">Reference proteome</keyword>
<accession>E9I5M2</accession>
<dbReference type="KEGG" id="dpx:DAPPUDRAFT_123245"/>
<sequence>MVLPNVLKAADPPIPFRTITQAPENIVVVFPGAVYLVVDTGLICSEEAFFGMKDTRCDEFQFRYATMTKCRCNIRPTALCALYNMTENSFPNSLSLRSANLPRQLVAGKTARTVTAIADSTANLSGTSVPTRIVRFVPGDTRTTAGNAGAASSE</sequence>
<dbReference type="InParanoid" id="E9I5M2"/>
<reference evidence="1 2" key="1">
    <citation type="journal article" date="2011" name="Science">
        <title>The ecoresponsive genome of Daphnia pulex.</title>
        <authorList>
            <person name="Colbourne J.K."/>
            <person name="Pfrender M.E."/>
            <person name="Gilbert D."/>
            <person name="Thomas W.K."/>
            <person name="Tucker A."/>
            <person name="Oakley T.H."/>
            <person name="Tokishita S."/>
            <person name="Aerts A."/>
            <person name="Arnold G.J."/>
            <person name="Basu M.K."/>
            <person name="Bauer D.J."/>
            <person name="Caceres C.E."/>
            <person name="Carmel L."/>
            <person name="Casola C."/>
            <person name="Choi J.H."/>
            <person name="Detter J.C."/>
            <person name="Dong Q."/>
            <person name="Dusheyko S."/>
            <person name="Eads B.D."/>
            <person name="Frohlich T."/>
            <person name="Geiler-Samerotte K.A."/>
            <person name="Gerlach D."/>
            <person name="Hatcher P."/>
            <person name="Jogdeo S."/>
            <person name="Krijgsveld J."/>
            <person name="Kriventseva E.V."/>
            <person name="Kultz D."/>
            <person name="Laforsch C."/>
            <person name="Lindquist E."/>
            <person name="Lopez J."/>
            <person name="Manak J.R."/>
            <person name="Muller J."/>
            <person name="Pangilinan J."/>
            <person name="Patwardhan R.P."/>
            <person name="Pitluck S."/>
            <person name="Pritham E.J."/>
            <person name="Rechtsteiner A."/>
            <person name="Rho M."/>
            <person name="Rogozin I.B."/>
            <person name="Sakarya O."/>
            <person name="Salamov A."/>
            <person name="Schaack S."/>
            <person name="Shapiro H."/>
            <person name="Shiga Y."/>
            <person name="Skalitzky C."/>
            <person name="Smith Z."/>
            <person name="Souvorov A."/>
            <person name="Sung W."/>
            <person name="Tang Z."/>
            <person name="Tsuchiya D."/>
            <person name="Tu H."/>
            <person name="Vos H."/>
            <person name="Wang M."/>
            <person name="Wolf Y.I."/>
            <person name="Yamagata H."/>
            <person name="Yamada T."/>
            <person name="Ye Y."/>
            <person name="Shaw J.R."/>
            <person name="Andrews J."/>
            <person name="Crease T.J."/>
            <person name="Tang H."/>
            <person name="Lucas S.M."/>
            <person name="Robertson H.M."/>
            <person name="Bork P."/>
            <person name="Koonin E.V."/>
            <person name="Zdobnov E.M."/>
            <person name="Grigoriev I.V."/>
            <person name="Lynch M."/>
            <person name="Boore J.L."/>
        </authorList>
    </citation>
    <scope>NUCLEOTIDE SEQUENCE [LARGE SCALE GENOMIC DNA]</scope>
</reference>
<dbReference type="Gene3D" id="2.60.120.650">
    <property type="entry name" value="Cupin"/>
    <property type="match status" value="1"/>
</dbReference>
<name>E9I5M2_DAPPU</name>
<proteinExistence type="predicted"/>
<dbReference type="OrthoDB" id="1678912at2759"/>
<dbReference type="AlphaFoldDB" id="E9I5M2"/>
<evidence type="ECO:0000313" key="2">
    <source>
        <dbReference type="Proteomes" id="UP000000305"/>
    </source>
</evidence>
<organism evidence="1 2">
    <name type="scientific">Daphnia pulex</name>
    <name type="common">Water flea</name>
    <dbReference type="NCBI Taxonomy" id="6669"/>
    <lineage>
        <taxon>Eukaryota</taxon>
        <taxon>Metazoa</taxon>
        <taxon>Ecdysozoa</taxon>
        <taxon>Arthropoda</taxon>
        <taxon>Crustacea</taxon>
        <taxon>Branchiopoda</taxon>
        <taxon>Diplostraca</taxon>
        <taxon>Cladocera</taxon>
        <taxon>Anomopoda</taxon>
        <taxon>Daphniidae</taxon>
        <taxon>Daphnia</taxon>
    </lineage>
</organism>
<evidence type="ECO:0000313" key="1">
    <source>
        <dbReference type="EMBL" id="EFX60708.1"/>
    </source>
</evidence>
<protein>
    <submittedName>
        <fullName evidence="1">Uncharacterized protein</fullName>
    </submittedName>
</protein>
<dbReference type="Proteomes" id="UP000000305">
    <property type="component" value="Unassembled WGS sequence"/>
</dbReference>
<dbReference type="HOGENOM" id="CLU_1708709_0_0_1"/>
<dbReference type="EMBL" id="GL735730">
    <property type="protein sequence ID" value="EFX60708.1"/>
    <property type="molecule type" value="Genomic_DNA"/>
</dbReference>
<feature type="non-terminal residue" evidence="1">
    <location>
        <position position="154"/>
    </location>
</feature>